<organism evidence="7 8">
    <name type="scientific">Bailinhaonella thermotolerans</name>
    <dbReference type="NCBI Taxonomy" id="1070861"/>
    <lineage>
        <taxon>Bacteria</taxon>
        <taxon>Bacillati</taxon>
        <taxon>Actinomycetota</taxon>
        <taxon>Actinomycetes</taxon>
        <taxon>Streptosporangiales</taxon>
        <taxon>Streptosporangiaceae</taxon>
        <taxon>Bailinhaonella</taxon>
    </lineage>
</organism>
<dbReference type="Gene3D" id="2.10.109.10">
    <property type="entry name" value="Umud Fragment, subunit A"/>
    <property type="match status" value="1"/>
</dbReference>
<dbReference type="GO" id="GO:0006465">
    <property type="term" value="P:signal peptide processing"/>
    <property type="evidence" value="ECO:0007669"/>
    <property type="project" value="InterPro"/>
</dbReference>
<protein>
    <submittedName>
        <fullName evidence="7">S26 family signal peptidase</fullName>
    </submittedName>
</protein>
<dbReference type="InterPro" id="IPR019533">
    <property type="entry name" value="Peptidase_S26"/>
</dbReference>
<evidence type="ECO:0000256" key="3">
    <source>
        <dbReference type="ARBA" id="ARBA00022670"/>
    </source>
</evidence>
<dbReference type="RefSeq" id="WP_119925681.1">
    <property type="nucleotide sequence ID" value="NZ_QZEY01000002.1"/>
</dbReference>
<dbReference type="PANTHER" id="PTHR43390:SF1">
    <property type="entry name" value="CHLOROPLAST PROCESSING PEPTIDASE"/>
    <property type="match status" value="1"/>
</dbReference>
<comment type="subcellular location">
    <subcellularLocation>
        <location evidence="1">Cell membrane</location>
        <topology evidence="1">Single-pass type II membrane protein</topology>
    </subcellularLocation>
</comment>
<evidence type="ECO:0000313" key="8">
    <source>
        <dbReference type="Proteomes" id="UP000265768"/>
    </source>
</evidence>
<dbReference type="GO" id="GO:0005886">
    <property type="term" value="C:plasma membrane"/>
    <property type="evidence" value="ECO:0007669"/>
    <property type="project" value="UniProtKB-SubCell"/>
</dbReference>
<feature type="active site" evidence="5">
    <location>
        <position position="95"/>
    </location>
</feature>
<name>A0A3A4AVY4_9ACTN</name>
<dbReference type="AlphaFoldDB" id="A0A3A4AVY4"/>
<evidence type="ECO:0000313" key="7">
    <source>
        <dbReference type="EMBL" id="RJL34380.1"/>
    </source>
</evidence>
<keyword evidence="8" id="KW-1185">Reference proteome</keyword>
<dbReference type="InterPro" id="IPR019756">
    <property type="entry name" value="Pept_S26A_signal_pept_1_Ser-AS"/>
</dbReference>
<feature type="active site" evidence="5">
    <location>
        <position position="40"/>
    </location>
</feature>
<keyword evidence="4" id="KW-0378">Hydrolase</keyword>
<sequence length="166" mass="17519">MTLQVLQVLPAALVVAAVPAVAALAWLRARVVVATVHGMSMEPALSDGDLILVRRVPFSRVRRDDVVVVEQDVPRAARDEESRPPAPGARAYVVKRVAALPGDTVPADFPGAGPVRPGEIVPAGRLLLLADNPATRADSRGHGYYLAGDVTGVMVRRIAAGAARRR</sequence>
<dbReference type="OrthoDB" id="5518017at2"/>
<dbReference type="InterPro" id="IPR000223">
    <property type="entry name" value="Pept_S26A_signal_pept_1"/>
</dbReference>
<dbReference type="SUPFAM" id="SSF51306">
    <property type="entry name" value="LexA/Signal peptidase"/>
    <property type="match status" value="1"/>
</dbReference>
<gene>
    <name evidence="7" type="ORF">D5H75_08045</name>
</gene>
<dbReference type="PRINTS" id="PR00727">
    <property type="entry name" value="LEADERPTASE"/>
</dbReference>
<dbReference type="PANTHER" id="PTHR43390">
    <property type="entry name" value="SIGNAL PEPTIDASE I"/>
    <property type="match status" value="1"/>
</dbReference>
<keyword evidence="3" id="KW-0645">Protease</keyword>
<evidence type="ECO:0000256" key="1">
    <source>
        <dbReference type="ARBA" id="ARBA00004401"/>
    </source>
</evidence>
<reference evidence="7 8" key="1">
    <citation type="submission" date="2018-09" db="EMBL/GenBank/DDBJ databases">
        <title>YIM 75507 draft genome.</title>
        <authorList>
            <person name="Tang S."/>
            <person name="Feng Y."/>
        </authorList>
    </citation>
    <scope>NUCLEOTIDE SEQUENCE [LARGE SCALE GENOMIC DNA]</scope>
    <source>
        <strain evidence="7 8">YIM 75507</strain>
    </source>
</reference>
<comment type="similarity">
    <text evidence="2">Belongs to the peptidase S26 family.</text>
</comment>
<feature type="domain" description="Peptidase S26" evidence="6">
    <location>
        <begin position="13"/>
        <end position="106"/>
    </location>
</feature>
<evidence type="ECO:0000256" key="2">
    <source>
        <dbReference type="ARBA" id="ARBA00009370"/>
    </source>
</evidence>
<dbReference type="Pfam" id="PF10502">
    <property type="entry name" value="Peptidase_S26"/>
    <property type="match status" value="1"/>
</dbReference>
<accession>A0A3A4AVY4</accession>
<dbReference type="InterPro" id="IPR036286">
    <property type="entry name" value="LexA/Signal_pep-like_sf"/>
</dbReference>
<dbReference type="EMBL" id="QZEY01000002">
    <property type="protein sequence ID" value="RJL34380.1"/>
    <property type="molecule type" value="Genomic_DNA"/>
</dbReference>
<evidence type="ECO:0000259" key="6">
    <source>
        <dbReference type="Pfam" id="PF10502"/>
    </source>
</evidence>
<dbReference type="Proteomes" id="UP000265768">
    <property type="component" value="Unassembled WGS sequence"/>
</dbReference>
<evidence type="ECO:0000256" key="5">
    <source>
        <dbReference type="PIRSR" id="PIRSR600223-1"/>
    </source>
</evidence>
<evidence type="ECO:0000256" key="4">
    <source>
        <dbReference type="ARBA" id="ARBA00022801"/>
    </source>
</evidence>
<comment type="caution">
    <text evidence="7">The sequence shown here is derived from an EMBL/GenBank/DDBJ whole genome shotgun (WGS) entry which is preliminary data.</text>
</comment>
<dbReference type="GO" id="GO:0004252">
    <property type="term" value="F:serine-type endopeptidase activity"/>
    <property type="evidence" value="ECO:0007669"/>
    <property type="project" value="InterPro"/>
</dbReference>
<proteinExistence type="inferred from homology"/>
<dbReference type="PROSITE" id="PS00501">
    <property type="entry name" value="SPASE_I_1"/>
    <property type="match status" value="1"/>
</dbReference>
<dbReference type="CDD" id="cd06462">
    <property type="entry name" value="Peptidase_S24_S26"/>
    <property type="match status" value="1"/>
</dbReference>